<evidence type="ECO:0000256" key="6">
    <source>
        <dbReference type="HAMAP-Rule" id="MF_00031"/>
    </source>
</evidence>
<keyword evidence="4 6" id="KW-0233">DNA recombination</keyword>
<keyword evidence="8" id="KW-0547">Nucleotide-binding</keyword>
<dbReference type="GO" id="GO:0006281">
    <property type="term" value="P:DNA repair"/>
    <property type="evidence" value="ECO:0007669"/>
    <property type="project" value="UniProtKB-UniRule"/>
</dbReference>
<dbReference type="AlphaFoldDB" id="A0A939BQF9"/>
<comment type="similarity">
    <text evidence="6">Belongs to the RuvA family.</text>
</comment>
<keyword evidence="2 6" id="KW-0227">DNA damage</keyword>
<dbReference type="RefSeq" id="WP_204701014.1">
    <property type="nucleotide sequence ID" value="NZ_JAFBDQ010000004.1"/>
</dbReference>
<feature type="region of interest" description="Domain III" evidence="6">
    <location>
        <begin position="150"/>
        <end position="193"/>
    </location>
</feature>
<dbReference type="Proteomes" id="UP000774000">
    <property type="component" value="Unassembled WGS sequence"/>
</dbReference>
<keyword evidence="9" id="KW-1185">Reference proteome</keyword>
<reference evidence="8" key="1">
    <citation type="submission" date="2021-01" db="EMBL/GenBank/DDBJ databases">
        <title>Genomic Encyclopedia of Type Strains, Phase IV (KMG-IV): sequencing the most valuable type-strain genomes for metagenomic binning, comparative biology and taxonomic classification.</title>
        <authorList>
            <person name="Goeker M."/>
        </authorList>
    </citation>
    <scope>NUCLEOTIDE SEQUENCE</scope>
    <source>
        <strain evidence="8">DSM 23230</strain>
    </source>
</reference>
<evidence type="ECO:0000256" key="1">
    <source>
        <dbReference type="ARBA" id="ARBA00022490"/>
    </source>
</evidence>
<sequence length="193" mass="21617">MISYLNGELIRKDLEFIVINVDGVGYKVFTPGSVQSNLPRVGEQVELHTYTYVREDAIRLYGFSNLDELELFEKLLGVSKIGPKSAMSTLSTMSVRNFKQALINGETKTLQQIKGVGKKTAKRLILELQEKVEVDKIVDNDRSIDESKAKDAIQGLVNLGYQKTQARKAVEKILQEDSDLAVEDIIREGLSII</sequence>
<dbReference type="InterPro" id="IPR000085">
    <property type="entry name" value="RuvA"/>
</dbReference>
<dbReference type="InterPro" id="IPR010994">
    <property type="entry name" value="RuvA_2-like"/>
</dbReference>
<dbReference type="SUPFAM" id="SSF47781">
    <property type="entry name" value="RuvA domain 2-like"/>
    <property type="match status" value="1"/>
</dbReference>
<keyword evidence="8" id="KW-0067">ATP-binding</keyword>
<comment type="subcellular location">
    <subcellularLocation>
        <location evidence="6">Cytoplasm</location>
    </subcellularLocation>
</comment>
<dbReference type="PROSITE" id="PS50030">
    <property type="entry name" value="UBA"/>
    <property type="match status" value="1"/>
</dbReference>
<dbReference type="InterPro" id="IPR015940">
    <property type="entry name" value="UBA"/>
</dbReference>
<dbReference type="GO" id="GO:0016787">
    <property type="term" value="F:hydrolase activity"/>
    <property type="evidence" value="ECO:0007669"/>
    <property type="project" value="UniProtKB-KW"/>
</dbReference>
<feature type="region of interest" description="Domain I" evidence="6">
    <location>
        <begin position="1"/>
        <end position="64"/>
    </location>
</feature>
<dbReference type="Pfam" id="PF07499">
    <property type="entry name" value="RuvA_C"/>
    <property type="match status" value="1"/>
</dbReference>
<comment type="caution">
    <text evidence="8">The sequence shown here is derived from an EMBL/GenBank/DDBJ whole genome shotgun (WGS) entry which is preliminary data.</text>
</comment>
<dbReference type="Pfam" id="PF01330">
    <property type="entry name" value="RuvA_N"/>
    <property type="match status" value="1"/>
</dbReference>
<accession>A0A939BQF9</accession>
<comment type="domain">
    <text evidence="6">Has three domains with a flexible linker between the domains II and III and assumes an 'L' shape. Domain III is highly mobile and contacts RuvB.</text>
</comment>
<keyword evidence="5 6" id="KW-0234">DNA repair</keyword>
<dbReference type="InterPro" id="IPR036267">
    <property type="entry name" value="RuvA_C_sf"/>
</dbReference>
<gene>
    <name evidence="6" type="primary">ruvA</name>
    <name evidence="8" type="ORF">JOC47_001105</name>
</gene>
<dbReference type="GO" id="GO:0006310">
    <property type="term" value="P:DNA recombination"/>
    <property type="evidence" value="ECO:0007669"/>
    <property type="project" value="UniProtKB-UniRule"/>
</dbReference>
<dbReference type="NCBIfam" id="TIGR00084">
    <property type="entry name" value="ruvA"/>
    <property type="match status" value="1"/>
</dbReference>
<dbReference type="InterPro" id="IPR011114">
    <property type="entry name" value="RuvA_C"/>
</dbReference>
<dbReference type="SMART" id="SM00278">
    <property type="entry name" value="HhH1"/>
    <property type="match status" value="2"/>
</dbReference>
<dbReference type="InterPro" id="IPR003583">
    <property type="entry name" value="Hlx-hairpin-Hlx_DNA-bd_motif"/>
</dbReference>
<keyword evidence="8" id="KW-0378">Hydrolase</keyword>
<proteinExistence type="inferred from homology"/>
<evidence type="ECO:0000256" key="5">
    <source>
        <dbReference type="ARBA" id="ARBA00023204"/>
    </source>
</evidence>
<feature type="domain" description="UBA" evidence="7">
    <location>
        <begin position="143"/>
        <end position="188"/>
    </location>
</feature>
<dbReference type="Gene3D" id="1.10.8.10">
    <property type="entry name" value="DNA helicase RuvA subunit, C-terminal domain"/>
    <property type="match status" value="1"/>
</dbReference>
<dbReference type="GO" id="GO:0005737">
    <property type="term" value="C:cytoplasm"/>
    <property type="evidence" value="ECO:0007669"/>
    <property type="project" value="UniProtKB-SubCell"/>
</dbReference>
<keyword evidence="8" id="KW-0347">Helicase</keyword>
<dbReference type="InterPro" id="IPR012340">
    <property type="entry name" value="NA-bd_OB-fold"/>
</dbReference>
<dbReference type="SUPFAM" id="SSF50249">
    <property type="entry name" value="Nucleic acid-binding proteins"/>
    <property type="match status" value="1"/>
</dbReference>
<keyword evidence="3 6" id="KW-0238">DNA-binding</keyword>
<evidence type="ECO:0000256" key="3">
    <source>
        <dbReference type="ARBA" id="ARBA00023125"/>
    </source>
</evidence>
<dbReference type="GO" id="GO:0005524">
    <property type="term" value="F:ATP binding"/>
    <property type="evidence" value="ECO:0007669"/>
    <property type="project" value="InterPro"/>
</dbReference>
<organism evidence="8 9">
    <name type="scientific">Halanaerobacter jeridensis</name>
    <dbReference type="NCBI Taxonomy" id="706427"/>
    <lineage>
        <taxon>Bacteria</taxon>
        <taxon>Bacillati</taxon>
        <taxon>Bacillota</taxon>
        <taxon>Clostridia</taxon>
        <taxon>Halanaerobiales</taxon>
        <taxon>Halobacteroidaceae</taxon>
        <taxon>Halanaerobacter</taxon>
    </lineage>
</organism>
<name>A0A939BQF9_9FIRM</name>
<dbReference type="GO" id="GO:0000400">
    <property type="term" value="F:four-way junction DNA binding"/>
    <property type="evidence" value="ECO:0007669"/>
    <property type="project" value="UniProtKB-UniRule"/>
</dbReference>
<evidence type="ECO:0000259" key="7">
    <source>
        <dbReference type="PROSITE" id="PS50030"/>
    </source>
</evidence>
<evidence type="ECO:0000313" key="8">
    <source>
        <dbReference type="EMBL" id="MBM7556269.1"/>
    </source>
</evidence>
<dbReference type="GO" id="GO:0048476">
    <property type="term" value="C:Holliday junction resolvase complex"/>
    <property type="evidence" value="ECO:0007669"/>
    <property type="project" value="UniProtKB-UniRule"/>
</dbReference>
<dbReference type="GO" id="GO:0009379">
    <property type="term" value="C:Holliday junction helicase complex"/>
    <property type="evidence" value="ECO:0007669"/>
    <property type="project" value="InterPro"/>
</dbReference>
<dbReference type="Gene3D" id="1.10.150.20">
    <property type="entry name" value="5' to 3' exonuclease, C-terminal subdomain"/>
    <property type="match status" value="1"/>
</dbReference>
<comment type="subunit">
    <text evidence="6">Homotetramer. Forms an RuvA(8)-RuvB(12)-Holliday junction (HJ) complex. HJ DNA is sandwiched between 2 RuvA tetramers; dsDNA enters through RuvA and exits via RuvB. An RuvB hexamer assembles on each DNA strand where it exits the tetramer. Each RuvB hexamer is contacted by two RuvA subunits (via domain III) on 2 adjacent RuvB subunits; this complex drives branch migration. In the full resolvosome a probable DNA-RuvA(4)-RuvB(12)-RuvC(2) complex forms which resolves the HJ.</text>
</comment>
<comment type="caution">
    <text evidence="6">Lacks conserved residue(s) required for the propagation of feature annotation.</text>
</comment>
<evidence type="ECO:0000256" key="2">
    <source>
        <dbReference type="ARBA" id="ARBA00022763"/>
    </source>
</evidence>
<protein>
    <recommendedName>
        <fullName evidence="6">Holliday junction branch migration complex subunit RuvA</fullName>
    </recommendedName>
</protein>
<dbReference type="EMBL" id="JAFBDQ010000004">
    <property type="protein sequence ID" value="MBM7556269.1"/>
    <property type="molecule type" value="Genomic_DNA"/>
</dbReference>
<evidence type="ECO:0000256" key="4">
    <source>
        <dbReference type="ARBA" id="ARBA00023172"/>
    </source>
</evidence>
<dbReference type="InterPro" id="IPR013849">
    <property type="entry name" value="DNA_helicase_Holl-junc_RuvA_I"/>
</dbReference>
<dbReference type="SUPFAM" id="SSF46929">
    <property type="entry name" value="DNA helicase RuvA subunit, C-terminal domain"/>
    <property type="match status" value="1"/>
</dbReference>
<dbReference type="Pfam" id="PF14520">
    <property type="entry name" value="HHH_5"/>
    <property type="match status" value="1"/>
</dbReference>
<dbReference type="Gene3D" id="2.40.50.140">
    <property type="entry name" value="Nucleic acid-binding proteins"/>
    <property type="match status" value="1"/>
</dbReference>
<dbReference type="CDD" id="cd14332">
    <property type="entry name" value="UBA_RuvA_C"/>
    <property type="match status" value="1"/>
</dbReference>
<dbReference type="HAMAP" id="MF_00031">
    <property type="entry name" value="DNA_HJ_migration_RuvA"/>
    <property type="match status" value="1"/>
</dbReference>
<keyword evidence="1 6" id="KW-0963">Cytoplasm</keyword>
<dbReference type="GO" id="GO:0009378">
    <property type="term" value="F:four-way junction helicase activity"/>
    <property type="evidence" value="ECO:0007669"/>
    <property type="project" value="InterPro"/>
</dbReference>
<comment type="function">
    <text evidence="6">The RuvA-RuvB-RuvC complex processes Holliday junction (HJ) DNA during genetic recombination and DNA repair, while the RuvA-RuvB complex plays an important role in the rescue of blocked DNA replication forks via replication fork reversal (RFR). RuvA specifically binds to HJ cruciform DNA, conferring on it an open structure. The RuvB hexamer acts as an ATP-dependent pump, pulling dsDNA into and through the RuvAB complex. HJ branch migration allows RuvC to scan DNA until it finds its consensus sequence, where it cleaves and resolves the cruciform DNA.</text>
</comment>
<evidence type="ECO:0000313" key="9">
    <source>
        <dbReference type="Proteomes" id="UP000774000"/>
    </source>
</evidence>